<dbReference type="AlphaFoldDB" id="A0A0P9D4N8"/>
<dbReference type="PANTHER" id="PTHR46268:SF27">
    <property type="entry name" value="UNIVERSAL STRESS PROTEIN RV2623"/>
    <property type="match status" value="1"/>
</dbReference>
<gene>
    <name evidence="5" type="ORF">SE17_28780</name>
</gene>
<dbReference type="InterPro" id="IPR006016">
    <property type="entry name" value="UspA"/>
</dbReference>
<evidence type="ECO:0000313" key="6">
    <source>
        <dbReference type="Proteomes" id="UP000050509"/>
    </source>
</evidence>
<dbReference type="GO" id="GO:0005524">
    <property type="term" value="F:ATP binding"/>
    <property type="evidence" value="ECO:0007669"/>
    <property type="project" value="UniProtKB-KW"/>
</dbReference>
<dbReference type="PRINTS" id="PR01438">
    <property type="entry name" value="UNVRSLSTRESS"/>
</dbReference>
<dbReference type="Gene3D" id="3.40.50.620">
    <property type="entry name" value="HUPs"/>
    <property type="match status" value="2"/>
</dbReference>
<feature type="domain" description="UspA" evidence="4">
    <location>
        <begin position="58"/>
        <end position="196"/>
    </location>
</feature>
<evidence type="ECO:0000256" key="3">
    <source>
        <dbReference type="ARBA" id="ARBA00022840"/>
    </source>
</evidence>
<name>A0A0P9D4N8_9CHLR</name>
<accession>A0A0P9D4N8</accession>
<dbReference type="Proteomes" id="UP000050509">
    <property type="component" value="Unassembled WGS sequence"/>
</dbReference>
<organism evidence="5 6">
    <name type="scientific">Kouleothrix aurantiaca</name>
    <dbReference type="NCBI Taxonomy" id="186479"/>
    <lineage>
        <taxon>Bacteria</taxon>
        <taxon>Bacillati</taxon>
        <taxon>Chloroflexota</taxon>
        <taxon>Chloroflexia</taxon>
        <taxon>Chloroflexales</taxon>
        <taxon>Roseiflexineae</taxon>
        <taxon>Roseiflexaceae</taxon>
        <taxon>Kouleothrix</taxon>
    </lineage>
</organism>
<dbReference type="EMBL" id="LJCR01001569">
    <property type="protein sequence ID" value="KPV50121.1"/>
    <property type="molecule type" value="Genomic_DNA"/>
</dbReference>
<dbReference type="CDD" id="cd00293">
    <property type="entry name" value="USP-like"/>
    <property type="match status" value="2"/>
</dbReference>
<feature type="non-terminal residue" evidence="5">
    <location>
        <position position="1"/>
    </location>
</feature>
<evidence type="ECO:0000259" key="4">
    <source>
        <dbReference type="Pfam" id="PF00582"/>
    </source>
</evidence>
<keyword evidence="3" id="KW-0067">ATP-binding</keyword>
<dbReference type="SUPFAM" id="SSF52402">
    <property type="entry name" value="Adenine nucleotide alpha hydrolases-like"/>
    <property type="match status" value="2"/>
</dbReference>
<proteinExistence type="inferred from homology"/>
<feature type="domain" description="UspA" evidence="4">
    <location>
        <begin position="3"/>
        <end position="43"/>
    </location>
</feature>
<evidence type="ECO:0000313" key="5">
    <source>
        <dbReference type="EMBL" id="KPV50121.1"/>
    </source>
</evidence>
<keyword evidence="6" id="KW-1185">Reference proteome</keyword>
<protein>
    <recommendedName>
        <fullName evidence="4">UspA domain-containing protein</fullName>
    </recommendedName>
</protein>
<comment type="caution">
    <text evidence="5">The sequence shown here is derived from an EMBL/GenBank/DDBJ whole genome shotgun (WGS) entry which is preliminary data.</text>
</comment>
<comment type="similarity">
    <text evidence="1">Belongs to the universal stress protein A family.</text>
</comment>
<dbReference type="Pfam" id="PF00582">
    <property type="entry name" value="Usp"/>
    <property type="match status" value="2"/>
</dbReference>
<dbReference type="InterPro" id="IPR006015">
    <property type="entry name" value="Universal_stress_UspA"/>
</dbReference>
<dbReference type="InterPro" id="IPR014729">
    <property type="entry name" value="Rossmann-like_a/b/a_fold"/>
</dbReference>
<reference evidence="5 6" key="1">
    <citation type="submission" date="2015-09" db="EMBL/GenBank/DDBJ databases">
        <title>Draft genome sequence of Kouleothrix aurantiaca JCM 19913.</title>
        <authorList>
            <person name="Hemp J."/>
        </authorList>
    </citation>
    <scope>NUCLEOTIDE SEQUENCE [LARGE SCALE GENOMIC DNA]</scope>
    <source>
        <strain evidence="5 6">COM-B</strain>
    </source>
</reference>
<sequence>AGQFGTDLVIMSTHGRGALSRTWLGSTADRLIRSLPMPVLLLRPRQGTAADTGTPPEIRHILIPLDGSPLAESILPHAGMFGRLTDATYTLVQAIEIFMPDYGYGPYVPSDFEIDSWQDEAQSYLERIATGLRAEGREVKTDVILGPAGMSILEYAHKHAADLIALETHGRTGVARLFLGSVADKIVRGAGVPVLLHRPPDKAAAM</sequence>
<evidence type="ECO:0000256" key="2">
    <source>
        <dbReference type="ARBA" id="ARBA00022741"/>
    </source>
</evidence>
<keyword evidence="2" id="KW-0547">Nucleotide-binding</keyword>
<dbReference type="PANTHER" id="PTHR46268">
    <property type="entry name" value="STRESS RESPONSE PROTEIN NHAX"/>
    <property type="match status" value="1"/>
</dbReference>
<evidence type="ECO:0000256" key="1">
    <source>
        <dbReference type="ARBA" id="ARBA00008791"/>
    </source>
</evidence>